<dbReference type="RefSeq" id="WP_344008731.1">
    <property type="nucleotide sequence ID" value="NZ_BAAAMY010000010.1"/>
</dbReference>
<evidence type="ECO:0000313" key="3">
    <source>
        <dbReference type="Proteomes" id="UP001501612"/>
    </source>
</evidence>
<feature type="signal peptide" evidence="1">
    <location>
        <begin position="1"/>
        <end position="27"/>
    </location>
</feature>
<comment type="caution">
    <text evidence="2">The sequence shown here is derived from an EMBL/GenBank/DDBJ whole genome shotgun (WGS) entry which is preliminary data.</text>
</comment>
<gene>
    <name evidence="2" type="ORF">GCM10009737_32980</name>
</gene>
<evidence type="ECO:0000256" key="1">
    <source>
        <dbReference type="SAM" id="SignalP"/>
    </source>
</evidence>
<dbReference type="EMBL" id="BAAAMY010000010">
    <property type="protein sequence ID" value="GAA1928499.1"/>
    <property type="molecule type" value="Genomic_DNA"/>
</dbReference>
<accession>A0ABN2PRA4</accession>
<proteinExistence type="predicted"/>
<protein>
    <submittedName>
        <fullName evidence="2">Uncharacterized protein</fullName>
    </submittedName>
</protein>
<keyword evidence="3" id="KW-1185">Reference proteome</keyword>
<dbReference type="Proteomes" id="UP001501612">
    <property type="component" value="Unassembled WGS sequence"/>
</dbReference>
<organism evidence="2 3">
    <name type="scientific">Nocardioides lentus</name>
    <dbReference type="NCBI Taxonomy" id="338077"/>
    <lineage>
        <taxon>Bacteria</taxon>
        <taxon>Bacillati</taxon>
        <taxon>Actinomycetota</taxon>
        <taxon>Actinomycetes</taxon>
        <taxon>Propionibacteriales</taxon>
        <taxon>Nocardioidaceae</taxon>
        <taxon>Nocardioides</taxon>
    </lineage>
</organism>
<name>A0ABN2PRA4_9ACTN</name>
<evidence type="ECO:0000313" key="2">
    <source>
        <dbReference type="EMBL" id="GAA1928499.1"/>
    </source>
</evidence>
<feature type="chain" id="PRO_5046102793" evidence="1">
    <location>
        <begin position="28"/>
        <end position="141"/>
    </location>
</feature>
<sequence length="141" mass="14805">MADHVRRAVSVVVCALVLLVAPQVAHAAFSGRAAPAMSVGTATLTAPADVNGSAQCTSGFLSKGARFTVNGFTDAGLEDTQYTYTLFRGTTQVDTETTGSRSATLVAPNVFNLGATLTFRVVVEPRLSNWTGPTWSRTFTC</sequence>
<keyword evidence="1" id="KW-0732">Signal</keyword>
<reference evidence="2 3" key="1">
    <citation type="journal article" date="2019" name="Int. J. Syst. Evol. Microbiol.">
        <title>The Global Catalogue of Microorganisms (GCM) 10K type strain sequencing project: providing services to taxonomists for standard genome sequencing and annotation.</title>
        <authorList>
            <consortium name="The Broad Institute Genomics Platform"/>
            <consortium name="The Broad Institute Genome Sequencing Center for Infectious Disease"/>
            <person name="Wu L."/>
            <person name="Ma J."/>
        </authorList>
    </citation>
    <scope>NUCLEOTIDE SEQUENCE [LARGE SCALE GENOMIC DNA]</scope>
    <source>
        <strain evidence="2 3">JCM 14046</strain>
    </source>
</reference>